<sequence>MLLVIGNKNYSTWSLRAWLMLYKSEVKFEDNLLQLDTPEFYTKIKKFSPAQKVPTLVDGDLTVWDSLAICEYINDSYMSGTAWPDDTAQKAKARSLASEMHSGFVALRNEMPMNIRARRCIHLSQEAKADIARIDQIWSEQFRAFGNKGGWLFGRWSIADAMYAPVALRFQTYGIELSPEAQAYQEHVMNCDATKKWIEDALKEEEIVNKDEAGTSVL</sequence>
<gene>
    <name evidence="2" type="ORF">GCM10007932_20430</name>
</gene>
<reference evidence="3" key="1">
    <citation type="journal article" date="2019" name="Int. J. Syst. Evol. Microbiol.">
        <title>The Global Catalogue of Microorganisms (GCM) 10K type strain sequencing project: providing services to taxonomists for standard genome sequencing and annotation.</title>
        <authorList>
            <consortium name="The Broad Institute Genomics Platform"/>
            <consortium name="The Broad Institute Genome Sequencing Center for Infectious Disease"/>
            <person name="Wu L."/>
            <person name="Ma J."/>
        </authorList>
    </citation>
    <scope>NUCLEOTIDE SEQUENCE [LARGE SCALE GENOMIC DNA]</scope>
    <source>
        <strain evidence="3">NBRC 15640</strain>
    </source>
</reference>
<dbReference type="Proteomes" id="UP001156690">
    <property type="component" value="Unassembled WGS sequence"/>
</dbReference>
<dbReference type="RefSeq" id="WP_126606432.1">
    <property type="nucleotide sequence ID" value="NZ_AP025145.1"/>
</dbReference>
<dbReference type="Pfam" id="PF13409">
    <property type="entry name" value="GST_N_2"/>
    <property type="match status" value="1"/>
</dbReference>
<dbReference type="SUPFAM" id="SSF52833">
    <property type="entry name" value="Thioredoxin-like"/>
    <property type="match status" value="1"/>
</dbReference>
<evidence type="ECO:0000313" key="2">
    <source>
        <dbReference type="EMBL" id="GLQ72683.1"/>
    </source>
</evidence>
<dbReference type="GO" id="GO:0006749">
    <property type="term" value="P:glutathione metabolic process"/>
    <property type="evidence" value="ECO:0007669"/>
    <property type="project" value="TreeGrafter"/>
</dbReference>
<comment type="caution">
    <text evidence="2">The sequence shown here is derived from an EMBL/GenBank/DDBJ whole genome shotgun (WGS) entry which is preliminary data.</text>
</comment>
<dbReference type="PROSITE" id="PS50404">
    <property type="entry name" value="GST_NTER"/>
    <property type="match status" value="1"/>
</dbReference>
<dbReference type="InterPro" id="IPR036282">
    <property type="entry name" value="Glutathione-S-Trfase_C_sf"/>
</dbReference>
<accession>A0AAV5NR04</accession>
<dbReference type="InterPro" id="IPR004045">
    <property type="entry name" value="Glutathione_S-Trfase_N"/>
</dbReference>
<evidence type="ECO:0000313" key="3">
    <source>
        <dbReference type="Proteomes" id="UP001156690"/>
    </source>
</evidence>
<dbReference type="PANTHER" id="PTHR42673">
    <property type="entry name" value="MALEYLACETOACETATE ISOMERASE"/>
    <property type="match status" value="1"/>
</dbReference>
<protein>
    <submittedName>
        <fullName evidence="2">Glutathione S-transferase</fullName>
    </submittedName>
</protein>
<dbReference type="GO" id="GO:0016034">
    <property type="term" value="F:maleylacetoacetate isomerase activity"/>
    <property type="evidence" value="ECO:0007669"/>
    <property type="project" value="TreeGrafter"/>
</dbReference>
<evidence type="ECO:0000259" key="1">
    <source>
        <dbReference type="PROSITE" id="PS50404"/>
    </source>
</evidence>
<dbReference type="PANTHER" id="PTHR42673:SF4">
    <property type="entry name" value="MALEYLACETOACETATE ISOMERASE"/>
    <property type="match status" value="1"/>
</dbReference>
<proteinExistence type="predicted"/>
<dbReference type="Gene3D" id="1.20.1050.10">
    <property type="match status" value="1"/>
</dbReference>
<dbReference type="AlphaFoldDB" id="A0AAV5NR04"/>
<dbReference type="InterPro" id="IPR040079">
    <property type="entry name" value="Glutathione_S-Trfase"/>
</dbReference>
<keyword evidence="3" id="KW-1185">Reference proteome</keyword>
<dbReference type="Gene3D" id="3.40.30.10">
    <property type="entry name" value="Glutaredoxin"/>
    <property type="match status" value="1"/>
</dbReference>
<dbReference type="GO" id="GO:0004364">
    <property type="term" value="F:glutathione transferase activity"/>
    <property type="evidence" value="ECO:0007669"/>
    <property type="project" value="TreeGrafter"/>
</dbReference>
<dbReference type="SUPFAM" id="SSF47616">
    <property type="entry name" value="GST C-terminal domain-like"/>
    <property type="match status" value="1"/>
</dbReference>
<dbReference type="SFLD" id="SFLDS00019">
    <property type="entry name" value="Glutathione_Transferase_(cytos"/>
    <property type="match status" value="1"/>
</dbReference>
<dbReference type="CDD" id="cd03043">
    <property type="entry name" value="GST_N_1"/>
    <property type="match status" value="1"/>
</dbReference>
<feature type="domain" description="GST N-terminal" evidence="1">
    <location>
        <begin position="1"/>
        <end position="81"/>
    </location>
</feature>
<organism evidence="2 3">
    <name type="scientific">Vibrio penaeicida</name>
    <dbReference type="NCBI Taxonomy" id="104609"/>
    <lineage>
        <taxon>Bacteria</taxon>
        <taxon>Pseudomonadati</taxon>
        <taxon>Pseudomonadota</taxon>
        <taxon>Gammaproteobacteria</taxon>
        <taxon>Vibrionales</taxon>
        <taxon>Vibrionaceae</taxon>
        <taxon>Vibrio</taxon>
    </lineage>
</organism>
<name>A0AAV5NR04_9VIBR</name>
<dbReference type="InterPro" id="IPR036249">
    <property type="entry name" value="Thioredoxin-like_sf"/>
</dbReference>
<dbReference type="CDD" id="cd03194">
    <property type="entry name" value="GST_C_3"/>
    <property type="match status" value="1"/>
</dbReference>
<dbReference type="GO" id="GO:0006559">
    <property type="term" value="P:L-phenylalanine catabolic process"/>
    <property type="evidence" value="ECO:0007669"/>
    <property type="project" value="TreeGrafter"/>
</dbReference>
<dbReference type="EMBL" id="BSNX01000019">
    <property type="protein sequence ID" value="GLQ72683.1"/>
    <property type="molecule type" value="Genomic_DNA"/>
</dbReference>